<feature type="non-terminal residue" evidence="1">
    <location>
        <position position="1"/>
    </location>
</feature>
<name>A0A8K0C4Z8_IGNLU</name>
<dbReference type="EMBL" id="VTPC01090886">
    <property type="protein sequence ID" value="KAF2880910.1"/>
    <property type="molecule type" value="Genomic_DNA"/>
</dbReference>
<evidence type="ECO:0000313" key="2">
    <source>
        <dbReference type="Proteomes" id="UP000801492"/>
    </source>
</evidence>
<dbReference type="OrthoDB" id="6819496at2759"/>
<keyword evidence="2" id="KW-1185">Reference proteome</keyword>
<proteinExistence type="predicted"/>
<protein>
    <submittedName>
        <fullName evidence="1">Uncharacterized protein</fullName>
    </submittedName>
</protein>
<dbReference type="Gene3D" id="1.10.287.770">
    <property type="entry name" value="YojJ-like"/>
    <property type="match status" value="1"/>
</dbReference>
<dbReference type="Proteomes" id="UP000801492">
    <property type="component" value="Unassembled WGS sequence"/>
</dbReference>
<comment type="caution">
    <text evidence="1">The sequence shown here is derived from an EMBL/GenBank/DDBJ whole genome shotgun (WGS) entry which is preliminary data.</text>
</comment>
<evidence type="ECO:0000313" key="1">
    <source>
        <dbReference type="EMBL" id="KAF2880910.1"/>
    </source>
</evidence>
<reference evidence="1" key="1">
    <citation type="submission" date="2019-08" db="EMBL/GenBank/DDBJ databases">
        <title>The genome of the North American firefly Photinus pyralis.</title>
        <authorList>
            <consortium name="Photinus pyralis genome working group"/>
            <person name="Fallon T.R."/>
            <person name="Sander Lower S.E."/>
            <person name="Weng J.-K."/>
        </authorList>
    </citation>
    <scope>NUCLEOTIDE SEQUENCE</scope>
    <source>
        <strain evidence="1">TRF0915ILg1</strain>
        <tissue evidence="1">Whole body</tissue>
    </source>
</reference>
<sequence>SIGGIFGLCLGGSIISILECLYFFGKAVSNCKQCELSSKPRRSAYPQIYLTDFRLYVKPVYKPPHNLKTVTNGRKY</sequence>
<accession>A0A8K0C4Z8</accession>
<gene>
    <name evidence="1" type="ORF">ILUMI_25259</name>
</gene>
<organism evidence="1 2">
    <name type="scientific">Ignelater luminosus</name>
    <name type="common">Cucubano</name>
    <name type="synonym">Pyrophorus luminosus</name>
    <dbReference type="NCBI Taxonomy" id="2038154"/>
    <lineage>
        <taxon>Eukaryota</taxon>
        <taxon>Metazoa</taxon>
        <taxon>Ecdysozoa</taxon>
        <taxon>Arthropoda</taxon>
        <taxon>Hexapoda</taxon>
        <taxon>Insecta</taxon>
        <taxon>Pterygota</taxon>
        <taxon>Neoptera</taxon>
        <taxon>Endopterygota</taxon>
        <taxon>Coleoptera</taxon>
        <taxon>Polyphaga</taxon>
        <taxon>Elateriformia</taxon>
        <taxon>Elateroidea</taxon>
        <taxon>Elateridae</taxon>
        <taxon>Agrypninae</taxon>
        <taxon>Pyrophorini</taxon>
        <taxon>Ignelater</taxon>
    </lineage>
</organism>
<dbReference type="AlphaFoldDB" id="A0A8K0C4Z8"/>